<keyword evidence="1" id="KW-0812">Transmembrane</keyword>
<keyword evidence="1" id="KW-0472">Membrane</keyword>
<keyword evidence="1" id="KW-1133">Transmembrane helix</keyword>
<dbReference type="Proteomes" id="UP000198510">
    <property type="component" value="Unassembled WGS sequence"/>
</dbReference>
<evidence type="ECO:0000313" key="3">
    <source>
        <dbReference type="Proteomes" id="UP000198510"/>
    </source>
</evidence>
<dbReference type="EMBL" id="FNFO01000008">
    <property type="protein sequence ID" value="SDL82206.1"/>
    <property type="molecule type" value="Genomic_DNA"/>
</dbReference>
<feature type="transmembrane region" description="Helical" evidence="1">
    <location>
        <begin position="63"/>
        <end position="83"/>
    </location>
</feature>
<reference evidence="2 3" key="1">
    <citation type="submission" date="2016-10" db="EMBL/GenBank/DDBJ databases">
        <authorList>
            <person name="de Groot N.N."/>
        </authorList>
    </citation>
    <scope>NUCLEOTIDE SEQUENCE [LARGE SCALE GENOMIC DNA]</scope>
    <source>
        <strain evidence="2 3">DSM 25186</strain>
    </source>
</reference>
<organism evidence="2 3">
    <name type="scientific">Catalinimonas alkaloidigena</name>
    <dbReference type="NCBI Taxonomy" id="1075417"/>
    <lineage>
        <taxon>Bacteria</taxon>
        <taxon>Pseudomonadati</taxon>
        <taxon>Bacteroidota</taxon>
        <taxon>Cytophagia</taxon>
        <taxon>Cytophagales</taxon>
        <taxon>Catalimonadaceae</taxon>
        <taxon>Catalinimonas</taxon>
    </lineage>
</organism>
<protein>
    <submittedName>
        <fullName evidence="2">Uncharacterized protein</fullName>
    </submittedName>
</protein>
<sequence>MFEEMNERKKAERTLVMSLTATDEGRMEREAEARFTKTQGIITALIGTFLALSLMAFSDEFEAPTFLYVAASVLVLYGVGQALRGVRQTKVARRTPAPVEADA</sequence>
<evidence type="ECO:0000256" key="1">
    <source>
        <dbReference type="SAM" id="Phobius"/>
    </source>
</evidence>
<keyword evidence="3" id="KW-1185">Reference proteome</keyword>
<gene>
    <name evidence="2" type="ORF">SAMN05421823_108198</name>
</gene>
<name>A0A1G9N6P9_9BACT</name>
<evidence type="ECO:0000313" key="2">
    <source>
        <dbReference type="EMBL" id="SDL82206.1"/>
    </source>
</evidence>
<feature type="transmembrane region" description="Helical" evidence="1">
    <location>
        <begin position="39"/>
        <end position="57"/>
    </location>
</feature>
<proteinExistence type="predicted"/>
<accession>A0A1G9N6P9</accession>
<dbReference type="AlphaFoldDB" id="A0A1G9N6P9"/>